<dbReference type="InterPro" id="IPR020845">
    <property type="entry name" value="AMP-binding_CS"/>
</dbReference>
<dbReference type="Pfam" id="PF00501">
    <property type="entry name" value="AMP-binding"/>
    <property type="match status" value="1"/>
</dbReference>
<accession>A0A4P6Q7I5</accession>
<dbReference type="GO" id="GO:0005737">
    <property type="term" value="C:cytoplasm"/>
    <property type="evidence" value="ECO:0007669"/>
    <property type="project" value="TreeGrafter"/>
</dbReference>
<dbReference type="AlphaFoldDB" id="A0A4P6Q7I5"/>
<feature type="domain" description="AMP-binding enzyme C-terminal" evidence="3">
    <location>
        <begin position="402"/>
        <end position="478"/>
    </location>
</feature>
<dbReference type="Pfam" id="PF13193">
    <property type="entry name" value="AMP-binding_C"/>
    <property type="match status" value="1"/>
</dbReference>
<dbReference type="Gene3D" id="3.40.50.12780">
    <property type="entry name" value="N-terminal domain of ligase-like"/>
    <property type="match status" value="1"/>
</dbReference>
<reference evidence="4 5" key="1">
    <citation type="submission" date="2019-02" db="EMBL/GenBank/DDBJ databases">
        <authorList>
            <person name="Khodamoradi S."/>
            <person name="Hahnke R.L."/>
            <person name="Kaempfer P."/>
            <person name="Schumann P."/>
            <person name="Rohde M."/>
            <person name="Steinert M."/>
            <person name="Luzhetskyy A."/>
            <person name="Wink J."/>
            <person name="Ruckert C."/>
        </authorList>
    </citation>
    <scope>NUCLEOTIDE SEQUENCE [LARGE SCALE GENOMIC DNA]</scope>
    <source>
        <strain evidence="4 5">M2</strain>
    </source>
</reference>
<evidence type="ECO:0000259" key="3">
    <source>
        <dbReference type="Pfam" id="PF13193"/>
    </source>
</evidence>
<feature type="region of interest" description="Disordered" evidence="1">
    <location>
        <begin position="108"/>
        <end position="131"/>
    </location>
</feature>
<dbReference type="PROSITE" id="PS00455">
    <property type="entry name" value="AMP_BINDING"/>
    <property type="match status" value="1"/>
</dbReference>
<dbReference type="Proteomes" id="UP000292235">
    <property type="component" value="Chromosome"/>
</dbReference>
<dbReference type="RefSeq" id="WP_131099020.1">
    <property type="nucleotide sequence ID" value="NZ_CP036455.1"/>
</dbReference>
<dbReference type="InterPro" id="IPR025110">
    <property type="entry name" value="AMP-bd_C"/>
</dbReference>
<organism evidence="4 5">
    <name type="scientific">Streptomonospora litoralis</name>
    <dbReference type="NCBI Taxonomy" id="2498135"/>
    <lineage>
        <taxon>Bacteria</taxon>
        <taxon>Bacillati</taxon>
        <taxon>Actinomycetota</taxon>
        <taxon>Actinomycetes</taxon>
        <taxon>Streptosporangiales</taxon>
        <taxon>Nocardiopsidaceae</taxon>
        <taxon>Streptomonospora</taxon>
    </lineage>
</organism>
<gene>
    <name evidence="4" type="primary">lgrB</name>
    <name evidence="4" type="ORF">EKD16_15760</name>
</gene>
<sequence length="508" mass="53973">MAELADPLAGILHQVRHRPQAPALHWRGTRVTYGGLYERARRECDRIARLDSHPGEPVAVLADKSPEAVALILACLLLRRPFLLPSTALADTQLADLAAQAGCRQVLTPEGAPGRPLPPGREQRRTPPPGTTFMLTTSGSTGLPKVVPLEAAAVHRFAAWAAPAFGIGPGTPVLNYAPLNFDLCLLDVWASLARGAQVVLVDPERGLDGRYLLDLVLGYGVQVVQAVPMAHGLLADAAAARGADAPSVRHALFTGDVMPERTLSALPGLFPRARLYNVYGCTETNDSFVHEVPRAEARAAQGPPPIGTPLPGVRALVLDERGQQIDGAGAGELYVRTPFQSPGYLDAAKRAERFAGHPLGQDDGRWYRTGDLVERDAAGCLRLTGRADFQVKIRGTAVNTAEVERVLLKHPDVLEAGVAAVADPETGRRLVSAVHRAPGSGLNSLTLRGHLSRNLPRAAVPPVLRISDEPLAKTPTGKVDRGVLDHPAGGSDRRREAGNEPTAKGSPL</sequence>
<dbReference type="OrthoDB" id="3802848at2"/>
<keyword evidence="5" id="KW-1185">Reference proteome</keyword>
<evidence type="ECO:0000313" key="4">
    <source>
        <dbReference type="EMBL" id="QBI54924.1"/>
    </source>
</evidence>
<dbReference type="GO" id="GO:0044550">
    <property type="term" value="P:secondary metabolite biosynthetic process"/>
    <property type="evidence" value="ECO:0007669"/>
    <property type="project" value="TreeGrafter"/>
</dbReference>
<dbReference type="GO" id="GO:0043041">
    <property type="term" value="P:amino acid activation for nonribosomal peptide biosynthetic process"/>
    <property type="evidence" value="ECO:0007669"/>
    <property type="project" value="TreeGrafter"/>
</dbReference>
<protein>
    <submittedName>
        <fullName evidence="4">Linear gramicidin synthase subunit B</fullName>
    </submittedName>
</protein>
<dbReference type="KEGG" id="strr:EKD16_15760"/>
<dbReference type="GO" id="GO:0031177">
    <property type="term" value="F:phosphopantetheine binding"/>
    <property type="evidence" value="ECO:0007669"/>
    <property type="project" value="TreeGrafter"/>
</dbReference>
<evidence type="ECO:0000313" key="5">
    <source>
        <dbReference type="Proteomes" id="UP000292235"/>
    </source>
</evidence>
<feature type="region of interest" description="Disordered" evidence="1">
    <location>
        <begin position="466"/>
        <end position="508"/>
    </location>
</feature>
<dbReference type="PANTHER" id="PTHR45527:SF1">
    <property type="entry name" value="FATTY ACID SYNTHASE"/>
    <property type="match status" value="1"/>
</dbReference>
<dbReference type="SUPFAM" id="SSF56801">
    <property type="entry name" value="Acetyl-CoA synthetase-like"/>
    <property type="match status" value="1"/>
</dbReference>
<dbReference type="PANTHER" id="PTHR45527">
    <property type="entry name" value="NONRIBOSOMAL PEPTIDE SYNTHETASE"/>
    <property type="match status" value="1"/>
</dbReference>
<dbReference type="InterPro" id="IPR045851">
    <property type="entry name" value="AMP-bd_C_sf"/>
</dbReference>
<proteinExistence type="predicted"/>
<dbReference type="Gene3D" id="3.30.300.30">
    <property type="match status" value="1"/>
</dbReference>
<feature type="domain" description="AMP-dependent synthetase/ligase" evidence="2">
    <location>
        <begin position="13"/>
        <end position="345"/>
    </location>
</feature>
<name>A0A4P6Q7I5_9ACTN</name>
<evidence type="ECO:0000259" key="2">
    <source>
        <dbReference type="Pfam" id="PF00501"/>
    </source>
</evidence>
<dbReference type="EMBL" id="CP036455">
    <property type="protein sequence ID" value="QBI54924.1"/>
    <property type="molecule type" value="Genomic_DNA"/>
</dbReference>
<dbReference type="InterPro" id="IPR042099">
    <property type="entry name" value="ANL_N_sf"/>
</dbReference>
<dbReference type="InterPro" id="IPR000873">
    <property type="entry name" value="AMP-dep_synth/lig_dom"/>
</dbReference>
<evidence type="ECO:0000256" key="1">
    <source>
        <dbReference type="SAM" id="MobiDB-lite"/>
    </source>
</evidence>